<evidence type="ECO:0000313" key="3">
    <source>
        <dbReference type="Proteomes" id="UP001529510"/>
    </source>
</evidence>
<feature type="compositionally biased region" description="Basic and acidic residues" evidence="1">
    <location>
        <begin position="51"/>
        <end position="60"/>
    </location>
</feature>
<organism evidence="2 3">
    <name type="scientific">Cirrhinus mrigala</name>
    <name type="common">Mrigala</name>
    <dbReference type="NCBI Taxonomy" id="683832"/>
    <lineage>
        <taxon>Eukaryota</taxon>
        <taxon>Metazoa</taxon>
        <taxon>Chordata</taxon>
        <taxon>Craniata</taxon>
        <taxon>Vertebrata</taxon>
        <taxon>Euteleostomi</taxon>
        <taxon>Actinopterygii</taxon>
        <taxon>Neopterygii</taxon>
        <taxon>Teleostei</taxon>
        <taxon>Ostariophysi</taxon>
        <taxon>Cypriniformes</taxon>
        <taxon>Cyprinidae</taxon>
        <taxon>Labeoninae</taxon>
        <taxon>Labeonini</taxon>
        <taxon>Cirrhinus</taxon>
    </lineage>
</organism>
<name>A0ABD0N2P9_CIRMR</name>
<dbReference type="PANTHER" id="PTHR45638:SF8">
    <property type="entry name" value="CYCLIC NUCLEOTIDE-GATED CATION CHANNEL BETA-3"/>
    <property type="match status" value="1"/>
</dbReference>
<dbReference type="EMBL" id="JAMKFB020000024">
    <property type="protein sequence ID" value="KAL0156437.1"/>
    <property type="molecule type" value="Genomic_DNA"/>
</dbReference>
<evidence type="ECO:0000256" key="1">
    <source>
        <dbReference type="SAM" id="MobiDB-lite"/>
    </source>
</evidence>
<dbReference type="Proteomes" id="UP001529510">
    <property type="component" value="Unassembled WGS sequence"/>
</dbReference>
<dbReference type="InterPro" id="IPR050866">
    <property type="entry name" value="CNG_cation_channel"/>
</dbReference>
<dbReference type="AlphaFoldDB" id="A0ABD0N2P9"/>
<dbReference type="InterPro" id="IPR014710">
    <property type="entry name" value="RmlC-like_jellyroll"/>
</dbReference>
<reference evidence="2 3" key="1">
    <citation type="submission" date="2024-05" db="EMBL/GenBank/DDBJ databases">
        <title>Genome sequencing and assembly of Indian major carp, Cirrhinus mrigala (Hamilton, 1822).</title>
        <authorList>
            <person name="Mohindra V."/>
            <person name="Chowdhury L.M."/>
            <person name="Lal K."/>
            <person name="Jena J.K."/>
        </authorList>
    </citation>
    <scope>NUCLEOTIDE SEQUENCE [LARGE SCALE GENOMIC DNA]</scope>
    <source>
        <strain evidence="2">CM1030</strain>
        <tissue evidence="2">Blood</tissue>
    </source>
</reference>
<evidence type="ECO:0000313" key="2">
    <source>
        <dbReference type="EMBL" id="KAL0156437.1"/>
    </source>
</evidence>
<accession>A0ABD0N2P9</accession>
<protein>
    <submittedName>
        <fullName evidence="2">Uncharacterized protein</fullName>
    </submittedName>
</protein>
<sequence>RTANVAAHGFANLFVLDKKDLNDILVHYPESQKVLARKGRKLMKAKGKAAPVKDEGEKKKGLAMFGQKPPTPKMMRAFGGFGKGGLLDKLRVCVMI</sequence>
<proteinExistence type="predicted"/>
<comment type="caution">
    <text evidence="2">The sequence shown here is derived from an EMBL/GenBank/DDBJ whole genome shotgun (WGS) entry which is preliminary data.</text>
</comment>
<gene>
    <name evidence="2" type="ORF">M9458_047683</name>
</gene>
<feature type="non-terminal residue" evidence="2">
    <location>
        <position position="1"/>
    </location>
</feature>
<dbReference type="Gene3D" id="2.60.120.10">
    <property type="entry name" value="Jelly Rolls"/>
    <property type="match status" value="1"/>
</dbReference>
<feature type="region of interest" description="Disordered" evidence="1">
    <location>
        <begin position="45"/>
        <end position="66"/>
    </location>
</feature>
<dbReference type="PANTHER" id="PTHR45638">
    <property type="entry name" value="CYCLIC NUCLEOTIDE-GATED CATION CHANNEL SUBUNIT A"/>
    <property type="match status" value="1"/>
</dbReference>
<keyword evidence="3" id="KW-1185">Reference proteome</keyword>